<keyword evidence="1" id="KW-0472">Membrane</keyword>
<keyword evidence="1" id="KW-0812">Transmembrane</keyword>
<gene>
    <name evidence="2" type="ORF">BEI_0433</name>
</gene>
<sequence length="226" mass="24869">MTTTTLTAAPPLARSLPTWLPLVQGLAIATMAVDHVSLWLVSGDLPALLRLTLGRFALPMFCFMVAWHALHSTNARRYADRILFIALAAQLPFLALRGEVLGNICFTLAAAAYLVAYHRHRDPVALVAGVLLAGFTWLNEYGPLALGLIVAFMLAIRWPIAWLVPLLVWPVLQYGPSLSAVSAFLGVALLLALVTTCLPPMRLPRPLTRWFYPAHLWLIYLLRGLA</sequence>
<feature type="transmembrane region" description="Helical" evidence="1">
    <location>
        <begin position="53"/>
        <end position="70"/>
    </location>
</feature>
<proteinExistence type="predicted"/>
<evidence type="ECO:0008006" key="4">
    <source>
        <dbReference type="Google" id="ProtNLM"/>
    </source>
</evidence>
<evidence type="ECO:0000313" key="3">
    <source>
        <dbReference type="Proteomes" id="UP000219993"/>
    </source>
</evidence>
<dbReference type="InterPro" id="IPR008875">
    <property type="entry name" value="TraX"/>
</dbReference>
<feature type="transmembrane region" description="Helical" evidence="1">
    <location>
        <begin position="20"/>
        <end position="41"/>
    </location>
</feature>
<dbReference type="OrthoDB" id="9781069at2"/>
<accession>A0A291P3H8</accession>
<name>A0A291P3H8_9GAMM</name>
<feature type="transmembrane region" description="Helical" evidence="1">
    <location>
        <begin position="122"/>
        <end position="138"/>
    </location>
</feature>
<dbReference type="AlphaFoldDB" id="A0A291P3H8"/>
<evidence type="ECO:0000313" key="2">
    <source>
        <dbReference type="EMBL" id="ATJ81420.1"/>
    </source>
</evidence>
<protein>
    <recommendedName>
        <fullName evidence="4">TraX family protein</fullName>
    </recommendedName>
</protein>
<feature type="transmembrane region" description="Helical" evidence="1">
    <location>
        <begin position="82"/>
        <end position="115"/>
    </location>
</feature>
<organism evidence="2 3">
    <name type="scientific">Halomonas beimenensis</name>
    <dbReference type="NCBI Taxonomy" id="475662"/>
    <lineage>
        <taxon>Bacteria</taxon>
        <taxon>Pseudomonadati</taxon>
        <taxon>Pseudomonadota</taxon>
        <taxon>Gammaproteobacteria</taxon>
        <taxon>Oceanospirillales</taxon>
        <taxon>Halomonadaceae</taxon>
        <taxon>Halomonas</taxon>
    </lineage>
</organism>
<keyword evidence="3" id="KW-1185">Reference proteome</keyword>
<feature type="transmembrane region" description="Helical" evidence="1">
    <location>
        <begin position="180"/>
        <end position="201"/>
    </location>
</feature>
<evidence type="ECO:0000256" key="1">
    <source>
        <dbReference type="SAM" id="Phobius"/>
    </source>
</evidence>
<keyword evidence="1" id="KW-1133">Transmembrane helix</keyword>
<dbReference type="Pfam" id="PF05857">
    <property type="entry name" value="TraX"/>
    <property type="match status" value="1"/>
</dbReference>
<dbReference type="RefSeq" id="WP_097787967.1">
    <property type="nucleotide sequence ID" value="NZ_BAAADT010000015.1"/>
</dbReference>
<dbReference type="EMBL" id="CP021435">
    <property type="protein sequence ID" value="ATJ81420.1"/>
    <property type="molecule type" value="Genomic_DNA"/>
</dbReference>
<dbReference type="KEGG" id="hbe:BEI_0433"/>
<dbReference type="Proteomes" id="UP000219993">
    <property type="component" value="Chromosome"/>
</dbReference>
<reference evidence="2 3" key="1">
    <citation type="journal article" date="2017" name="Sci. Rep.">
        <title>Revealing the Saline Adaptation Strategies of the Halophilic Bacterium Halomonas beimenensis through High-throughput Omics and Transposon Mutagenesis Approaches.</title>
        <authorList>
            <person name="Chen Y.H."/>
            <person name="Lin S.S."/>
            <person name="Shyu Y.T."/>
        </authorList>
    </citation>
    <scope>NUCLEOTIDE SEQUENCE [LARGE SCALE GENOMIC DNA]</scope>
    <source>
        <strain evidence="2 3">NTU-111</strain>
    </source>
</reference>